<keyword evidence="3" id="KW-0238">DNA-binding</keyword>
<proteinExistence type="predicted"/>
<evidence type="ECO:0000256" key="3">
    <source>
        <dbReference type="ARBA" id="ARBA00023125"/>
    </source>
</evidence>
<dbReference type="SMART" id="SM00422">
    <property type="entry name" value="HTH_MERR"/>
    <property type="match status" value="1"/>
</dbReference>
<keyword evidence="4" id="KW-0804">Transcription</keyword>
<dbReference type="Pfam" id="PF13411">
    <property type="entry name" value="MerR_1"/>
    <property type="match status" value="1"/>
</dbReference>
<evidence type="ECO:0000256" key="5">
    <source>
        <dbReference type="SAM" id="Coils"/>
    </source>
</evidence>
<sequence>MELVTISEVSRNFEVSTRTLRYYEQIGLLKSTKKEGYAYRVYDEKAIICLQQIIILRKLHIPLKQIADILENESAAAAINIFRKNINELEDRINALSTIKEILNRLIKELERNQDIRVHLDLLSNDSILKVIDSLSLSNFDFKEEKSVEELSKASKKLETISNVRIIHLPPFTVAASHYIGENPEDNAGKQLEKFIKESNLYEIKPDARVFGFNHPNPSNDRPFYGYELWVTIPEDLEVPENMQKKHFDGGLYAAHMITMGNFHEWQWLNNWVTTNNPKYEANMLNDNGEFMYGLLEEHLNYVYNAHHNWPESDEHQLDLLFPVKVK</sequence>
<keyword evidence="5" id="KW-0175">Coiled coil</keyword>
<feature type="coiled-coil region" evidence="5">
    <location>
        <begin position="72"/>
        <end position="113"/>
    </location>
</feature>
<dbReference type="Proteomes" id="UP000632377">
    <property type="component" value="Unassembled WGS sequence"/>
</dbReference>
<dbReference type="SUPFAM" id="SSF46955">
    <property type="entry name" value="Putative DNA-binding domain"/>
    <property type="match status" value="1"/>
</dbReference>
<evidence type="ECO:0000259" key="6">
    <source>
        <dbReference type="PROSITE" id="PS50937"/>
    </source>
</evidence>
<keyword evidence="2" id="KW-0805">Transcription regulation</keyword>
<dbReference type="SMART" id="SM00871">
    <property type="entry name" value="AraC_E_bind"/>
    <property type="match status" value="1"/>
</dbReference>
<dbReference type="CDD" id="cd00592">
    <property type="entry name" value="HTH_MerR-like"/>
    <property type="match status" value="1"/>
</dbReference>
<dbReference type="InterPro" id="IPR011256">
    <property type="entry name" value="Reg_factor_effector_dom_sf"/>
</dbReference>
<dbReference type="SUPFAM" id="SSF55136">
    <property type="entry name" value="Probable bacterial effector-binding domain"/>
    <property type="match status" value="1"/>
</dbReference>
<evidence type="ECO:0000313" key="7">
    <source>
        <dbReference type="EMBL" id="MBL4934140.1"/>
    </source>
</evidence>
<dbReference type="PANTHER" id="PTHR30204">
    <property type="entry name" value="REDOX-CYCLING DRUG-SENSING TRANSCRIPTIONAL ACTIVATOR SOXR"/>
    <property type="match status" value="1"/>
</dbReference>
<dbReference type="Gene3D" id="1.10.1660.10">
    <property type="match status" value="1"/>
</dbReference>
<protein>
    <submittedName>
        <fullName evidence="7">Effector binding domain-containing protein</fullName>
    </submittedName>
</protein>
<reference evidence="7 8" key="1">
    <citation type="submission" date="2021-01" db="EMBL/GenBank/DDBJ databases">
        <title>Genome public.</title>
        <authorList>
            <person name="Liu C."/>
            <person name="Sun Q."/>
        </authorList>
    </citation>
    <scope>NUCLEOTIDE SEQUENCE [LARGE SCALE GENOMIC DNA]</scope>
    <source>
        <strain evidence="7 8">YIM B02515</strain>
    </source>
</reference>
<dbReference type="PANTHER" id="PTHR30204:SF69">
    <property type="entry name" value="MERR-FAMILY TRANSCRIPTIONAL REGULATOR"/>
    <property type="match status" value="1"/>
</dbReference>
<dbReference type="InterPro" id="IPR000551">
    <property type="entry name" value="MerR-type_HTH_dom"/>
</dbReference>
<comment type="caution">
    <text evidence="7">The sequence shown here is derived from an EMBL/GenBank/DDBJ whole genome shotgun (WGS) entry which is preliminary data.</text>
</comment>
<evidence type="ECO:0000256" key="4">
    <source>
        <dbReference type="ARBA" id="ARBA00023163"/>
    </source>
</evidence>
<dbReference type="InterPro" id="IPR010499">
    <property type="entry name" value="AraC_E-bd"/>
</dbReference>
<accession>A0ABS1T477</accession>
<dbReference type="PROSITE" id="PS50937">
    <property type="entry name" value="HTH_MERR_2"/>
    <property type="match status" value="1"/>
</dbReference>
<evidence type="ECO:0000256" key="1">
    <source>
        <dbReference type="ARBA" id="ARBA00022491"/>
    </source>
</evidence>
<gene>
    <name evidence="7" type="ORF">JK636_00040</name>
</gene>
<dbReference type="Pfam" id="PF14526">
    <property type="entry name" value="Cass2"/>
    <property type="match status" value="1"/>
</dbReference>
<evidence type="ECO:0000313" key="8">
    <source>
        <dbReference type="Proteomes" id="UP000632377"/>
    </source>
</evidence>
<organism evidence="7 8">
    <name type="scientific">Clostridium rhizosphaerae</name>
    <dbReference type="NCBI Taxonomy" id="2803861"/>
    <lineage>
        <taxon>Bacteria</taxon>
        <taxon>Bacillati</taxon>
        <taxon>Bacillota</taxon>
        <taxon>Clostridia</taxon>
        <taxon>Eubacteriales</taxon>
        <taxon>Clostridiaceae</taxon>
        <taxon>Clostridium</taxon>
    </lineage>
</organism>
<dbReference type="EMBL" id="JAESWC010000001">
    <property type="protein sequence ID" value="MBL4934140.1"/>
    <property type="molecule type" value="Genomic_DNA"/>
</dbReference>
<keyword evidence="8" id="KW-1185">Reference proteome</keyword>
<keyword evidence="1" id="KW-0678">Repressor</keyword>
<dbReference type="InterPro" id="IPR009061">
    <property type="entry name" value="DNA-bd_dom_put_sf"/>
</dbReference>
<dbReference type="InterPro" id="IPR047057">
    <property type="entry name" value="MerR_fam"/>
</dbReference>
<evidence type="ECO:0000256" key="2">
    <source>
        <dbReference type="ARBA" id="ARBA00023015"/>
    </source>
</evidence>
<dbReference type="Gene3D" id="3.20.80.10">
    <property type="entry name" value="Regulatory factor, effector binding domain"/>
    <property type="match status" value="1"/>
</dbReference>
<feature type="domain" description="HTH merR-type" evidence="6">
    <location>
        <begin position="3"/>
        <end position="72"/>
    </location>
</feature>
<name>A0ABS1T477_9CLOT</name>
<dbReference type="InterPro" id="IPR029441">
    <property type="entry name" value="Cass2"/>
</dbReference>
<dbReference type="RefSeq" id="WP_202746795.1">
    <property type="nucleotide sequence ID" value="NZ_JAESWC010000001.1"/>
</dbReference>